<gene>
    <name evidence="3" type="ORF">UPYG_G00225200</name>
</gene>
<proteinExistence type="predicted"/>
<feature type="compositionally biased region" description="Polar residues" evidence="1">
    <location>
        <begin position="24"/>
        <end position="77"/>
    </location>
</feature>
<evidence type="ECO:0000313" key="4">
    <source>
        <dbReference type="Proteomes" id="UP001557470"/>
    </source>
</evidence>
<keyword evidence="2" id="KW-0732">Signal</keyword>
<feature type="region of interest" description="Disordered" evidence="1">
    <location>
        <begin position="24"/>
        <end position="85"/>
    </location>
</feature>
<sequence>MVNMITGAIGFILLAMHISSRVNGQNSTTSLQPSATNASSPGNITSPPAASGNASKIGWSNANMTTVPKNDSANMSNTSTKSPDVTTTTVTVTTTTVTMTSKVTMTPQLLETTRDPNLKSASVSFHSSSVIYTLLVGWLLQGCL</sequence>
<dbReference type="Proteomes" id="UP001557470">
    <property type="component" value="Unassembled WGS sequence"/>
</dbReference>
<keyword evidence="4" id="KW-1185">Reference proteome</keyword>
<evidence type="ECO:0000313" key="3">
    <source>
        <dbReference type="EMBL" id="KAL0969296.1"/>
    </source>
</evidence>
<protein>
    <submittedName>
        <fullName evidence="3">Uncharacterized protein</fullName>
    </submittedName>
</protein>
<dbReference type="AlphaFoldDB" id="A0ABD0WUL2"/>
<feature type="signal peptide" evidence="2">
    <location>
        <begin position="1"/>
        <end position="24"/>
    </location>
</feature>
<evidence type="ECO:0000256" key="2">
    <source>
        <dbReference type="SAM" id="SignalP"/>
    </source>
</evidence>
<accession>A0ABD0WUL2</accession>
<comment type="caution">
    <text evidence="3">The sequence shown here is derived from an EMBL/GenBank/DDBJ whole genome shotgun (WGS) entry which is preliminary data.</text>
</comment>
<dbReference type="EMBL" id="JAGEUA010000007">
    <property type="protein sequence ID" value="KAL0969296.1"/>
    <property type="molecule type" value="Genomic_DNA"/>
</dbReference>
<organism evidence="3 4">
    <name type="scientific">Umbra pygmaea</name>
    <name type="common">Eastern mudminnow</name>
    <dbReference type="NCBI Taxonomy" id="75934"/>
    <lineage>
        <taxon>Eukaryota</taxon>
        <taxon>Metazoa</taxon>
        <taxon>Chordata</taxon>
        <taxon>Craniata</taxon>
        <taxon>Vertebrata</taxon>
        <taxon>Euteleostomi</taxon>
        <taxon>Actinopterygii</taxon>
        <taxon>Neopterygii</taxon>
        <taxon>Teleostei</taxon>
        <taxon>Protacanthopterygii</taxon>
        <taxon>Esociformes</taxon>
        <taxon>Umbridae</taxon>
        <taxon>Umbra</taxon>
    </lineage>
</organism>
<feature type="chain" id="PRO_5044779169" evidence="2">
    <location>
        <begin position="25"/>
        <end position="144"/>
    </location>
</feature>
<reference evidence="3 4" key="1">
    <citation type="submission" date="2024-06" db="EMBL/GenBank/DDBJ databases">
        <authorList>
            <person name="Pan Q."/>
            <person name="Wen M."/>
            <person name="Jouanno E."/>
            <person name="Zahm M."/>
            <person name="Klopp C."/>
            <person name="Cabau C."/>
            <person name="Louis A."/>
            <person name="Berthelot C."/>
            <person name="Parey E."/>
            <person name="Roest Crollius H."/>
            <person name="Montfort J."/>
            <person name="Robinson-Rechavi M."/>
            <person name="Bouchez O."/>
            <person name="Lampietro C."/>
            <person name="Lopez Roques C."/>
            <person name="Donnadieu C."/>
            <person name="Postlethwait J."/>
            <person name="Bobe J."/>
            <person name="Verreycken H."/>
            <person name="Guiguen Y."/>
        </authorList>
    </citation>
    <scope>NUCLEOTIDE SEQUENCE [LARGE SCALE GENOMIC DNA]</scope>
    <source>
        <strain evidence="3">Up_M1</strain>
        <tissue evidence="3">Testis</tissue>
    </source>
</reference>
<evidence type="ECO:0000256" key="1">
    <source>
        <dbReference type="SAM" id="MobiDB-lite"/>
    </source>
</evidence>
<name>A0ABD0WUL2_UMBPY</name>